<feature type="domain" description="Polysaccharide biosynthesis protein CapD-like" evidence="1">
    <location>
        <begin position="6"/>
        <end position="81"/>
    </location>
</feature>
<dbReference type="PANTHER" id="PTHR43318:SF1">
    <property type="entry name" value="POLYSACCHARIDE BIOSYNTHESIS PROTEIN EPSC-RELATED"/>
    <property type="match status" value="1"/>
</dbReference>
<gene>
    <name evidence="2" type="ORF">S12H4_24577</name>
</gene>
<evidence type="ECO:0000313" key="2">
    <source>
        <dbReference type="EMBL" id="GAI79352.1"/>
    </source>
</evidence>
<dbReference type="EMBL" id="BARW01013385">
    <property type="protein sequence ID" value="GAI79352.1"/>
    <property type="molecule type" value="Genomic_DNA"/>
</dbReference>
<organism evidence="2">
    <name type="scientific">marine sediment metagenome</name>
    <dbReference type="NCBI Taxonomy" id="412755"/>
    <lineage>
        <taxon>unclassified sequences</taxon>
        <taxon>metagenomes</taxon>
        <taxon>ecological metagenomes</taxon>
    </lineage>
</organism>
<dbReference type="InterPro" id="IPR003869">
    <property type="entry name" value="Polysac_CapD-like"/>
</dbReference>
<name>X1RF59_9ZZZZ</name>
<feature type="non-terminal residue" evidence="2">
    <location>
        <position position="1"/>
    </location>
</feature>
<dbReference type="InterPro" id="IPR051203">
    <property type="entry name" value="Polysaccharide_Synthase-Rel"/>
</dbReference>
<comment type="caution">
    <text evidence="2">The sequence shown here is derived from an EMBL/GenBank/DDBJ whole genome shotgun (WGS) entry which is preliminary data.</text>
</comment>
<protein>
    <recommendedName>
        <fullName evidence="1">Polysaccharide biosynthesis protein CapD-like domain-containing protein</fullName>
    </recommendedName>
</protein>
<sequence>PHLSPLPEASQLVIQAGALGKGGEVFVLDMNSPVKVIDVARDLIFLSGFVPDEDIEIKMVGLRPGEKLFEELLTKEERSKGLGDSGHEKIFIARVEEVDGGKLEKDIKELEVLAKKMDMEGIVRKLQEIVPSYHPNRGMLK</sequence>
<dbReference type="PANTHER" id="PTHR43318">
    <property type="entry name" value="UDP-N-ACETYLGLUCOSAMINE 4,6-DEHYDRATASE"/>
    <property type="match status" value="1"/>
</dbReference>
<dbReference type="Gene3D" id="3.40.50.720">
    <property type="entry name" value="NAD(P)-binding Rossmann-like Domain"/>
    <property type="match status" value="1"/>
</dbReference>
<proteinExistence type="predicted"/>
<reference evidence="2" key="1">
    <citation type="journal article" date="2014" name="Front. Microbiol.">
        <title>High frequency of phylogenetically diverse reductive dehalogenase-homologous genes in deep subseafloor sedimentary metagenomes.</title>
        <authorList>
            <person name="Kawai M."/>
            <person name="Futagami T."/>
            <person name="Toyoda A."/>
            <person name="Takaki Y."/>
            <person name="Nishi S."/>
            <person name="Hori S."/>
            <person name="Arai W."/>
            <person name="Tsubouchi T."/>
            <person name="Morono Y."/>
            <person name="Uchiyama I."/>
            <person name="Ito T."/>
            <person name="Fujiyama A."/>
            <person name="Inagaki F."/>
            <person name="Takami H."/>
        </authorList>
    </citation>
    <scope>NUCLEOTIDE SEQUENCE</scope>
    <source>
        <strain evidence="2">Expedition CK06-06</strain>
    </source>
</reference>
<dbReference type="Pfam" id="PF02719">
    <property type="entry name" value="Polysacc_synt_2"/>
    <property type="match status" value="1"/>
</dbReference>
<evidence type="ECO:0000259" key="1">
    <source>
        <dbReference type="Pfam" id="PF02719"/>
    </source>
</evidence>
<accession>X1RF59</accession>
<dbReference type="AlphaFoldDB" id="X1RF59"/>